<dbReference type="CDD" id="cd06186">
    <property type="entry name" value="NOX_Duox_like_FAD_NADP"/>
    <property type="match status" value="1"/>
</dbReference>
<feature type="transmembrane region" description="Helical" evidence="6">
    <location>
        <begin position="336"/>
        <end position="358"/>
    </location>
</feature>
<keyword evidence="4" id="KW-0560">Oxidoreductase</keyword>
<keyword evidence="3 6" id="KW-1133">Transmembrane helix</keyword>
<gene>
    <name evidence="8" type="ORF">Ae201684_010807</name>
</gene>
<dbReference type="SUPFAM" id="SSF63380">
    <property type="entry name" value="Riboflavin synthase domain-like"/>
    <property type="match status" value="1"/>
</dbReference>
<dbReference type="EMBL" id="VJMJ01000137">
    <property type="protein sequence ID" value="KAF0732157.1"/>
    <property type="molecule type" value="Genomic_DNA"/>
</dbReference>
<comment type="subcellular location">
    <subcellularLocation>
        <location evidence="1">Membrane</location>
        <topology evidence="1">Multi-pass membrane protein</topology>
    </subcellularLocation>
</comment>
<dbReference type="InterPro" id="IPR017927">
    <property type="entry name" value="FAD-bd_FR_type"/>
</dbReference>
<dbReference type="PANTHER" id="PTHR11972:SF193">
    <property type="entry name" value="FAD-BINDING FR-TYPE DOMAIN-CONTAINING PROTEIN"/>
    <property type="match status" value="1"/>
</dbReference>
<evidence type="ECO:0000313" key="8">
    <source>
        <dbReference type="EMBL" id="KAF0732157.1"/>
    </source>
</evidence>
<evidence type="ECO:0000256" key="1">
    <source>
        <dbReference type="ARBA" id="ARBA00004141"/>
    </source>
</evidence>
<dbReference type="PANTHER" id="PTHR11972">
    <property type="entry name" value="NADPH OXIDASE"/>
    <property type="match status" value="1"/>
</dbReference>
<dbReference type="InterPro" id="IPR013121">
    <property type="entry name" value="Fe_red_NAD-bd_6"/>
</dbReference>
<keyword evidence="9" id="KW-1185">Reference proteome</keyword>
<feature type="transmembrane region" description="Helical" evidence="6">
    <location>
        <begin position="206"/>
        <end position="229"/>
    </location>
</feature>
<evidence type="ECO:0000259" key="7">
    <source>
        <dbReference type="PROSITE" id="PS51384"/>
    </source>
</evidence>
<dbReference type="Pfam" id="PF01794">
    <property type="entry name" value="Ferric_reduct"/>
    <property type="match status" value="1"/>
</dbReference>
<dbReference type="Pfam" id="PF08030">
    <property type="entry name" value="NAD_binding_6"/>
    <property type="match status" value="1"/>
</dbReference>
<evidence type="ECO:0000256" key="5">
    <source>
        <dbReference type="ARBA" id="ARBA00023136"/>
    </source>
</evidence>
<evidence type="ECO:0000256" key="4">
    <source>
        <dbReference type="ARBA" id="ARBA00023002"/>
    </source>
</evidence>
<dbReference type="Gene3D" id="2.40.30.10">
    <property type="entry name" value="Translation factors"/>
    <property type="match status" value="1"/>
</dbReference>
<feature type="transmembrane region" description="Helical" evidence="6">
    <location>
        <begin position="249"/>
        <end position="270"/>
    </location>
</feature>
<evidence type="ECO:0000256" key="2">
    <source>
        <dbReference type="ARBA" id="ARBA00022692"/>
    </source>
</evidence>
<accession>A0A6G0WX68</accession>
<comment type="caution">
    <text evidence="8">The sequence shown here is derived from an EMBL/GenBank/DDBJ whole genome shotgun (WGS) entry which is preliminary data.</text>
</comment>
<dbReference type="SFLD" id="SFLDS00052">
    <property type="entry name" value="Ferric_Reductase_Domain"/>
    <property type="match status" value="1"/>
</dbReference>
<feature type="transmembrane region" description="Helical" evidence="6">
    <location>
        <begin position="651"/>
        <end position="670"/>
    </location>
</feature>
<evidence type="ECO:0000256" key="3">
    <source>
        <dbReference type="ARBA" id="ARBA00022989"/>
    </source>
</evidence>
<dbReference type="InterPro" id="IPR013130">
    <property type="entry name" value="Fe3_Rdtase_TM_dom"/>
</dbReference>
<feature type="domain" description="FAD-binding FR-type" evidence="7">
    <location>
        <begin position="374"/>
        <end position="486"/>
    </location>
</feature>
<dbReference type="InterPro" id="IPR013112">
    <property type="entry name" value="FAD-bd_8"/>
</dbReference>
<dbReference type="InterPro" id="IPR017938">
    <property type="entry name" value="Riboflavin_synthase-like_b-brl"/>
</dbReference>
<evidence type="ECO:0000313" key="9">
    <source>
        <dbReference type="Proteomes" id="UP000481153"/>
    </source>
</evidence>
<feature type="transmembrane region" description="Helical" evidence="6">
    <location>
        <begin position="610"/>
        <end position="631"/>
    </location>
</feature>
<dbReference type="Proteomes" id="UP000481153">
    <property type="component" value="Unassembled WGS sequence"/>
</dbReference>
<dbReference type="InterPro" id="IPR039261">
    <property type="entry name" value="FNR_nucleotide-bd"/>
</dbReference>
<dbReference type="Pfam" id="PF08022">
    <property type="entry name" value="FAD_binding_8"/>
    <property type="match status" value="1"/>
</dbReference>
<feature type="transmembrane region" description="Helical" evidence="6">
    <location>
        <begin position="36"/>
        <end position="57"/>
    </location>
</feature>
<feature type="transmembrane region" description="Helical" evidence="6">
    <location>
        <begin position="169"/>
        <end position="186"/>
    </location>
</feature>
<proteinExistence type="predicted"/>
<keyword evidence="5 6" id="KW-0472">Membrane</keyword>
<dbReference type="SFLD" id="SFLDG01168">
    <property type="entry name" value="Ferric_reductase_subgroup_(FRE"/>
    <property type="match status" value="1"/>
</dbReference>
<dbReference type="SUPFAM" id="SSF52343">
    <property type="entry name" value="Ferredoxin reductase-like, C-terminal NADP-linked domain"/>
    <property type="match status" value="1"/>
</dbReference>
<name>A0A6G0WX68_9STRA</name>
<dbReference type="Gene3D" id="3.40.50.80">
    <property type="entry name" value="Nucleotide-binding domain of ferredoxin-NADP reductase (FNR) module"/>
    <property type="match status" value="2"/>
</dbReference>
<organism evidence="8 9">
    <name type="scientific">Aphanomyces euteiches</name>
    <dbReference type="NCBI Taxonomy" id="100861"/>
    <lineage>
        <taxon>Eukaryota</taxon>
        <taxon>Sar</taxon>
        <taxon>Stramenopiles</taxon>
        <taxon>Oomycota</taxon>
        <taxon>Saprolegniomycetes</taxon>
        <taxon>Saprolegniales</taxon>
        <taxon>Verrucalvaceae</taxon>
        <taxon>Aphanomyces</taxon>
    </lineage>
</organism>
<protein>
    <recommendedName>
        <fullName evidence="7">FAD-binding FR-type domain-containing protein</fullName>
    </recommendedName>
</protein>
<dbReference type="GO" id="GO:0005886">
    <property type="term" value="C:plasma membrane"/>
    <property type="evidence" value="ECO:0007669"/>
    <property type="project" value="TreeGrafter"/>
</dbReference>
<keyword evidence="2 6" id="KW-0812">Transmembrane</keyword>
<feature type="transmembrane region" description="Helical" evidence="6">
    <location>
        <begin position="297"/>
        <end position="316"/>
    </location>
</feature>
<dbReference type="VEuPathDB" id="FungiDB:AeMF1_001099"/>
<reference evidence="8 9" key="1">
    <citation type="submission" date="2019-07" db="EMBL/GenBank/DDBJ databases">
        <title>Genomics analysis of Aphanomyces spp. identifies a new class of oomycete effector associated with host adaptation.</title>
        <authorList>
            <person name="Gaulin E."/>
        </authorList>
    </citation>
    <scope>NUCLEOTIDE SEQUENCE [LARGE SCALE GENOMIC DNA]</scope>
    <source>
        <strain evidence="8 9">ATCC 201684</strain>
    </source>
</reference>
<sequence>MGEGSYVALKSPKPDAASASTPPPTTSTGFATTLRFGVVLAIAVFVFGNIATWAPLYERDLINTFTKWWKGYPHGDSGGVHSGHAGSIMDTGVQRNISHTGHTEMVRPTFLFFFCILPFFLGVLMIELLHLVAPARRLTATFVWTSSAWLRRKLWLPFFGVSRFTVGEWLFGVVIVLGGNALCFWYEWDRRIKSAKASKILTTTKYWNIIGISFAYVCLYNMSLLLLPVTRNSVWMEFFNISYTNGSKLHRWLGYATVITAVIHMVGYWVKWVRDGKWQAYQLPCTSCDITQDPAGYYPWFNTFGFISTLAMVLMIPTSLPVVRRKMYEWFYITHWVLFLIAFFFAILHWGLILWWILPAGLLFFVSRAASTWNGIAPVDVDSLTVVGNEARGELVKLVLRRASNDKYDYKVGNFVYVNVPQVSKLQWHALTIASSPKTSAAEFTLLVKPLGDWSNQLAAYARECEATQQPPVVYMDGFYGASLQLYNEYSTVCLVGGGIGVTPLLAVLEDVAAAVDRAGSWTQPRVVFAFAFHDLSLLSVLAPVLLKLEELDPSREFFQARLFYTQEEPSEAVLDQAVARELDKKKTADKPPKARAFTEPLRSSATLRFTFFIVLYAIGILVVAGVRWGNGIVQGDNHPELWPLQRSVEMLLFCATIAAAFAFIWYEYVTRSRGESKQADAPEATTYATALEDVHSWRDLANRCQVVFGGRPDMQVVLQDVLSLHQSSSASSATLSSVGLIVSGPETLKVATNDAVVALGSHHFDVHEEEFEL</sequence>
<feature type="transmembrane region" description="Helical" evidence="6">
    <location>
        <begin position="110"/>
        <end position="133"/>
    </location>
</feature>
<dbReference type="PROSITE" id="PS51384">
    <property type="entry name" value="FAD_FR"/>
    <property type="match status" value="1"/>
</dbReference>
<dbReference type="GO" id="GO:0016491">
    <property type="term" value="F:oxidoreductase activity"/>
    <property type="evidence" value="ECO:0007669"/>
    <property type="project" value="UniProtKB-KW"/>
</dbReference>
<dbReference type="AlphaFoldDB" id="A0A6G0WX68"/>
<evidence type="ECO:0000256" key="6">
    <source>
        <dbReference type="SAM" id="Phobius"/>
    </source>
</evidence>
<dbReference type="InterPro" id="IPR050369">
    <property type="entry name" value="RBOH/FRE"/>
</dbReference>